<feature type="compositionally biased region" description="Polar residues" evidence="16">
    <location>
        <begin position="4405"/>
        <end position="4420"/>
    </location>
</feature>
<feature type="domain" description="PKD" evidence="19">
    <location>
        <begin position="1851"/>
        <end position="1910"/>
    </location>
</feature>
<dbReference type="Gene3D" id="3.80.10.10">
    <property type="entry name" value="Ribonuclease Inhibitor"/>
    <property type="match status" value="2"/>
</dbReference>
<feature type="transmembrane region" description="Helical" evidence="17">
    <location>
        <begin position="4171"/>
        <end position="4198"/>
    </location>
</feature>
<dbReference type="PROSITE" id="PS50221">
    <property type="entry name" value="GAIN_B"/>
    <property type="match status" value="1"/>
</dbReference>
<proteinExistence type="inferred from homology"/>
<dbReference type="InterPro" id="IPR022409">
    <property type="entry name" value="PKD/Chitinase_dom"/>
</dbReference>
<evidence type="ECO:0000256" key="9">
    <source>
        <dbReference type="ARBA" id="ARBA00023069"/>
    </source>
</evidence>
<dbReference type="Gene3D" id="2.60.40.10">
    <property type="entry name" value="Immunoglobulins"/>
    <property type="match status" value="11"/>
</dbReference>
<feature type="domain" description="PKD" evidence="19">
    <location>
        <begin position="2117"/>
        <end position="2163"/>
    </location>
</feature>
<dbReference type="SMART" id="SM00364">
    <property type="entry name" value="LRR_BAC"/>
    <property type="match status" value="5"/>
</dbReference>
<keyword evidence="12" id="KW-0325">Glycoprotein</keyword>
<dbReference type="InterPro" id="IPR036392">
    <property type="entry name" value="PLAT/LH2_dom_sf"/>
</dbReference>
<evidence type="ECO:0000256" key="4">
    <source>
        <dbReference type="ARBA" id="ARBA00022475"/>
    </source>
</evidence>
<comment type="caution">
    <text evidence="15">Lacks conserved residue(s) required for the propagation of feature annotation.</text>
</comment>
<dbReference type="PANTHER" id="PTHR46730:SF3">
    <property type="entry name" value="POLYCYSTIN-1"/>
    <property type="match status" value="1"/>
</dbReference>
<feature type="compositionally biased region" description="Acidic residues" evidence="16">
    <location>
        <begin position="3439"/>
        <end position="3449"/>
    </location>
</feature>
<feature type="compositionally biased region" description="Low complexity" evidence="16">
    <location>
        <begin position="3641"/>
        <end position="3665"/>
    </location>
</feature>
<evidence type="ECO:0000259" key="22">
    <source>
        <dbReference type="PROSITE" id="PS51111"/>
    </source>
</evidence>
<feature type="compositionally biased region" description="Basic and acidic residues" evidence="16">
    <location>
        <begin position="3615"/>
        <end position="3628"/>
    </location>
</feature>
<keyword evidence="7" id="KW-0677">Repeat</keyword>
<feature type="domain" description="GAIN-B" evidence="21">
    <location>
        <begin position="2924"/>
        <end position="3083"/>
    </location>
</feature>
<evidence type="ECO:0000313" key="24">
    <source>
        <dbReference type="RefSeq" id="XP_019643432.1"/>
    </source>
</evidence>
<dbReference type="InterPro" id="IPR002859">
    <property type="entry name" value="PKD/REJ-like"/>
</dbReference>
<evidence type="ECO:0000256" key="3">
    <source>
        <dbReference type="ARBA" id="ARBA00007200"/>
    </source>
</evidence>
<feature type="domain" description="PKD" evidence="19">
    <location>
        <begin position="1505"/>
        <end position="1565"/>
    </location>
</feature>
<evidence type="ECO:0000256" key="15">
    <source>
        <dbReference type="PROSITE-ProRule" id="PRU00152"/>
    </source>
</evidence>
<evidence type="ECO:0000256" key="2">
    <source>
        <dbReference type="ARBA" id="ARBA00004651"/>
    </source>
</evidence>
<feature type="domain" description="PKD" evidence="19">
    <location>
        <begin position="1033"/>
        <end position="1140"/>
    </location>
</feature>
<dbReference type="GO" id="GO:0005509">
    <property type="term" value="F:calcium ion binding"/>
    <property type="evidence" value="ECO:0007669"/>
    <property type="project" value="InterPro"/>
</dbReference>
<dbReference type="Pfam" id="PF08016">
    <property type="entry name" value="PKD_channel"/>
    <property type="match status" value="1"/>
</dbReference>
<evidence type="ECO:0000256" key="14">
    <source>
        <dbReference type="PIRSR" id="PIRSR603915-2"/>
    </source>
</evidence>
<evidence type="ECO:0000256" key="7">
    <source>
        <dbReference type="ARBA" id="ARBA00022737"/>
    </source>
</evidence>
<feature type="region of interest" description="Disordered" evidence="16">
    <location>
        <begin position="4390"/>
        <end position="4572"/>
    </location>
</feature>
<dbReference type="InterPro" id="IPR001611">
    <property type="entry name" value="Leu-rich_rpt"/>
</dbReference>
<dbReference type="RefSeq" id="XP_019643432.1">
    <property type="nucleotide sequence ID" value="XM_019787873.1"/>
</dbReference>
<dbReference type="KEGG" id="bbel:109484550"/>
<evidence type="ECO:0000256" key="12">
    <source>
        <dbReference type="ARBA" id="ARBA00023180"/>
    </source>
</evidence>
<feature type="domain" description="REJ" evidence="22">
    <location>
        <begin position="2178"/>
        <end position="2875"/>
    </location>
</feature>
<evidence type="ECO:0000256" key="11">
    <source>
        <dbReference type="ARBA" id="ARBA00023157"/>
    </source>
</evidence>
<feature type="domain" description="PKD" evidence="19">
    <location>
        <begin position="1417"/>
        <end position="1479"/>
    </location>
</feature>
<organism evidence="23 24">
    <name type="scientific">Branchiostoma belcheri</name>
    <name type="common">Amphioxus</name>
    <dbReference type="NCBI Taxonomy" id="7741"/>
    <lineage>
        <taxon>Eukaryota</taxon>
        <taxon>Metazoa</taxon>
        <taxon>Chordata</taxon>
        <taxon>Cephalochordata</taxon>
        <taxon>Leptocardii</taxon>
        <taxon>Amphioxiformes</taxon>
        <taxon>Branchiostomatidae</taxon>
        <taxon>Branchiostoma</taxon>
    </lineage>
</organism>
<dbReference type="FunFam" id="2.60.40.10:FF:002088">
    <property type="entry name" value="Polycystic kidney disease 1a"/>
    <property type="match status" value="1"/>
</dbReference>
<dbReference type="SUPFAM" id="SSF52058">
    <property type="entry name" value="L domain-like"/>
    <property type="match status" value="1"/>
</dbReference>
<reference evidence="24" key="1">
    <citation type="submission" date="2025-08" db="UniProtKB">
        <authorList>
            <consortium name="RefSeq"/>
        </authorList>
    </citation>
    <scope>IDENTIFICATION</scope>
    <source>
        <tissue evidence="24">Gonad</tissue>
    </source>
</reference>
<sequence length="4572" mass="505543">MQPDVLVTGKHGVLRPRLLWIYLLCGLLACVGPRPALGHTTEVPPTEGPTETNCETPCPDKCLCSAVPKACTVDCSGQGLRQVPSPAGLPIPTKKLILSENNVSTIAGDAFKSLQNLEELIMDRNNISSLPNRVFNNLSSLKILNLTYNCLESLEVNSFEGLTSLEELLLQGNKLNSVPDDLFADSSAIAVLSFSENLLTTLPENVFQNLTSLQELDLSKNRLTSMSKQLFTGLHMLHTLDLSSNALDNLTYGVFDDLVASNSSLTSLSLGSNPYLCTCDLSWLPLWLTVAAETNITLPDRPNITCVDPETNTVKNVAEVDFSPLNCKPCKLSAGLLAILRKHRHSKVHWHEKHNLSRHRSSRRRRNGCKLLWCEWVHTVSVAISSSVCEGHMRIPSSFKTFPTFHVANARTYYSINEDIEFTLTGILTDSMESYIWDLGDGSPLVNKTGLSVNHKYSVDGTYPLVVEGRYNGTTVTTMMPVVIVTPITGVTLTCPPSHYTGSEAFAVTLEARTGYNISVQWLVSDYAGAGFITDEPDADYRQYFMVGSVVFDSVDIPAVNMTAQEGAASANTKRLLLFPGMWFQHEGLLSTWEFVAVPGASNIRLQVYRPTCPLFGSYLHLPGCPTLPSPYSTCVSGQFCNTTDSCPAGQQYCYLRSSCQAITEPCSQYAMNQTLPPRYINAQPNYTLAGETNLQISVTERTLVRVDISQQPLTVLKDDIIGIQFDSKDALQYYNSSTSEWVQSALYMEQQDWVGPWTYPEEYPDTWFDYALFEIRAMYTVSETFSYSPSNADIIKARPVGTVTFAAIVENPVTKRTSRNCTITFEDAIEGAELIYPVPGADGIIHLETGKEYNFVVMITKGTDVSATFIFWGEAHAGIPFQDTCPDDIEDFPQECTPTSNTTSYAFYTKQYDNYANSFPLRVQLTNLVSQVAVTSNVQADEVISGVAITSSSPRTAVGIQQTFTVTYATGTSVNSYQWYIDDPVVLNADSASFFYTFSEATTHTIYVEIENPHGSANASLGITIDPMEPMQDLSFVNPPALVATGDAVTFTATAAVDSYYDFTWQWDYGDGQSDTTSSTAPYTGAAPIANTYLVQHEESVNHTFATPGIYTANVLVFNDYGNISAQHTVEIRPKLTGVSVTASPVAVELGQPVTLTATPQGATEDVTYSWNFDDSSTDEGSSNVSIHTYAVAATYNVSVTADNGVSKAVGFVLVKAQVKVTGLELSTAPEVTEMNEVTTLTARVQTGTDLRFNSDMGDGFVLYNLTSPIMHTYTYPGNYTANVTAFNDISSEWETIVVMVISSFTINNVSSGSCTELGKITTFEASITTDNIGILQFTWDFGDDNTMTVHGSPVITHRYGTTGNFTVGLKVENTQKVLRETIYACVQEPISGVFVTNNGPTALGHQTTVNIVLTTGSHYVYSVNFGDGVLETFDGGSVVTHVYGSAGNYNVTVTVHNEVTTTSLTTTVRVVEEIAGISITHNGINQDFVRSQSIYTYQADVAAGTEVDYSWNFGSDQAVVSGDLQAYQYDAPGIYIITVNASNDVSSSSNSKIITVQDTVQGLHLSSNATAEILVGSSVVFDAAITVGTDPQYTWKLCSTCTSFVGSDSITRPFANVGAFEVSVNVANEVSSEEVSTTVTVIYPVKGAKIYGDLSAGSLHAAGQAYTFSANVTQGRADHYQWEVSKYGSHVVSLTGSEVHVTFPDFGQYDVAVVVSNSVSDSEASVTVNVIELVTDVVVTASKTMASNEEEVTFTAVSMGTNRTFVWNLGDGSPNIETSEPQVQHQYNLAGTFLVTVNVSNDLSSMKSTSLPVEILERISGLDLEITTTDTNNYAGQNEFTDFVATLTSGSNVTYSWRFTDGGRVTTSHGLDLDEARMVYNSLGNQTASLSADNNVSHQNITRTIVVQKRPAVYSLRPNASYVEMLEVISFTHQVEGTDLEYELDFGDGPPMIGNSLPSPILHSYSKTGTYNVSLKVRNFVGQEEYIVNITVLQRIEGLAINTNCSMPYCANGFLSLGEHLEYAAKWAAGNNIAFTWEVILQDGTSVASTGETMTFAPAQLGVQSVSLMAENRLNSVTVTETFTVQEEIVSAELVTSNIINLYENATVSFHMDISSGSDVYYEWTFNDGFPVFETSVSDQNRTFPTAGDYLVRVKAFNNISLVVKEIAITIRELMCQEPTVDRVGLTTKEILRSSEAYLEVDTNTFDCTKYRVIHQWTVYQGSQCGVNNITLPSSVNRASTRLVLPEQTLDHDLYCIEYQIVYQDTPVLSVVRFSLRVKASPLTPLIKGGTTRTQSSTQELLLDGTSSFDPDTPDKTGLTFQWQCTQVGQNHPNPCSLIDWTTLQHKSLVAIPANTLPEGITLLLNLTVGKQDRVPQSAQQTIEVNVQNVPSVFITCVSCISLNTMTVSWNQHVTVTGECQNCNPDAVYKWDVRADDNSVLELTKYTTTTGDSSKNLVLRPGALANGHGYTFTLTVTDGLQHGYATLHLDHNDPPSGGFCTASANDAKIIASYTTVTFECSGWNDNNNIYADLLINIIVMRQTGQHSYESFLLYRGTQSTYQSTLPMGLEERNDNVRLVILLEDRLGAQTEAFNSTMTVEYPEQTDLGGFDTAVQWLSNRTATDLQTAEQDGDIQQVLGSAVALVTILNNESAWAWARDANDGEFSDRESVRSTILDKVTSLSGSVTTKEDIRQFAAVLSLCTKFPKEMISESSHQGLTSALEAMVQIQEAEAEEGQVVDKDTATNIFNIISNIIEAAKASTFSETHRKAVVTKSYSLASRYNYALLKNKVEGEEDLVITAPTVSSRAKLTQASVVSTAQNISGSQFVVPSSVLGTSTEVVSQIEMVFDTNPFTWGHQDHISSQMMSLQFARSDQTEVGVNDLPEDDQIKVFMFKGGSQNPKPISGGSLVGSPAYDPSEGLSTTDGSIKAGGAINVRVNITDCRGAVYIQVRYNETVAGSTEDDQSVTVWYVGTNNRTLVLTRDLMRQTGDHRAYTLFFEPSERAGMSEVNLTVTNNYQKQGVKLSVGLYCSSCLYYNQDTEQWDDAGVTASSESTATVSVCYTSHLTSFGAVVLLPPNAITLEDFPTLEDIAQNPVALITCMSWLLVFLVAGFVVRKLDLRDIRKVAVVPLCGRDGPYKYEISVMTGMTRGSGTTAHVGLNIFGSNGKKSGRRVLLKPNAFQRNSTDVFQIAVDGSLGDIIKIKIWHDNTGLDPSWNLKSLVVHDIQTDKRYHFVANSWFSLEEPDGFVEKDVYVASPDALKKFSTVFKNETARGLSEQHLWLSILERPARNRFTRVQRVTCLATLVYSFMCVNAMWYGLIKTNTEDVEIWYYAFSWEELAVGIISNLMVFPINLLIVTLFRKIKSKVKATDYYQPVAQRAQTAQTIEMDVMCNTSQNGESLITMSGQTDPFALFDHRTISNNNMKHSQSFRSAWQDDDDDSDDETEYRPRGGKMSIVDSWEDLRKDKRTLQERNKLWSYESIMNWSDTDQAPSKPKKSQLKRKKTGRYGGKDIPGIHVDAVLSDDDDDDSWGKTAPTQKSKQTGQFLSTKSQADGKMSRTHSVDDLLTSDEFWTSIMDETSDQKDSSRTLQSSGSFTPRSDADLDSGIGDPIHKTLEPSIHSESDQSQQTQTFLLESDTTSVDSSVSPQRRRPASSSSVESLSDDDKGKWLLPYWFVYIAYLLCAIIIAGCMVVIIMYGQAFGRDQATKWVLSMFLSLIQSMFLMEPIRVILIALFLASISKPTDHNDEDDLVDRPVVENQDDRTKSKAIRAPYGYGLLQAREEARKVRVMYTIIHQCIFYLLFILTMLVIAFHDNDLNTYRMTHSIQDALVKPQFGTSNRSFLTITQSEDWWEYMDSVILPTLLDTSQDAITDSSLEGVVLGGVRLRQIRNTPETCILQGGNRYPNLWTADWDCYSSVRLSTEDSSSYGETWTANQANWTYSETNSYNGLMYYGRDGSYSDNGYIVDLQKSYNASITALAALNSTDWIDRGTRAVFVEFSLYNPNVNLFSVVTLLLELPVTGVGRASHDIKSGRFVVYGYGVDLLMIMQGLFALFLLYYIVVELCQLKRHGFKPYMKRFQTYYEWTIIIISTSSLAVYIHRLLYTTGLWREHLADKAKFISFFHSAYLGQVTAYLNGLVIFLLMIKVARQMRFRRQWSIFGKALRLVAWELAGCFLIFLILILIYAQLGYLLFSNHSPYFTTMWMSITAMVAMFRGQVDLDPCREAHPVLAFLFFTSYILVVFCILGRLFGAVLIHGFTAVRKEMHRPAVERQDYEMVEFMIKRFKMWTGLAKPKAWRHNVKFLGMDRLSTRSSRSTITTGGLSHVSTPNSPISLESSGSVGLGHLPEVGQMDPNHLEYLLDRLTPTVDAVLSTFDRLRHYVDDDSTFEEDPPVQKGHQRTSITNETQQKKNINISRKDAQSAPANKSGRPSNRVLKASSSWTQGIPGQEKALPTQRENSWTKGSSTSGPPSRRDQSSSWRQNKEVSWADKYKDNAWGSSSWTRKGASDPWGDRRREDSWEQSHPRSTQNSPARKKEHSWSSDYGSSRRQGSRGSGPQRPTPKKPAW</sequence>
<dbReference type="InterPro" id="IPR013122">
    <property type="entry name" value="PKD1_2_channel"/>
</dbReference>
<dbReference type="InterPro" id="IPR013783">
    <property type="entry name" value="Ig-like_fold"/>
</dbReference>
<dbReference type="InterPro" id="IPR032675">
    <property type="entry name" value="LRR_dom_sf"/>
</dbReference>
<feature type="transmembrane region" description="Helical" evidence="17">
    <location>
        <begin position="3099"/>
        <end position="3118"/>
    </location>
</feature>
<dbReference type="SUPFAM" id="SSF49723">
    <property type="entry name" value="Lipase/lipooxygenase domain (PLAT/LH2 domain)"/>
    <property type="match status" value="1"/>
</dbReference>
<feature type="compositionally biased region" description="Basic and acidic residues" evidence="16">
    <location>
        <begin position="4516"/>
        <end position="4529"/>
    </location>
</feature>
<feature type="compositionally biased region" description="Polar residues" evidence="16">
    <location>
        <begin position="3629"/>
        <end position="3638"/>
    </location>
</feature>
<keyword evidence="10 17" id="KW-0472">Membrane</keyword>
<dbReference type="InterPro" id="IPR057244">
    <property type="entry name" value="GAIN_B"/>
</dbReference>
<dbReference type="Pfam" id="PF13855">
    <property type="entry name" value="LRR_8"/>
    <property type="match status" value="2"/>
</dbReference>
<keyword evidence="8 17" id="KW-1133">Transmembrane helix</keyword>
<dbReference type="InterPro" id="IPR035986">
    <property type="entry name" value="PKD_dom_sf"/>
</dbReference>
<dbReference type="Gene3D" id="1.10.287.70">
    <property type="match status" value="1"/>
</dbReference>
<accession>A0A6P5AK14</accession>
<feature type="transmembrane region" description="Helical" evidence="17">
    <location>
        <begin position="4087"/>
        <end position="4104"/>
    </location>
</feature>
<name>A0A6P5AK14_BRABE</name>
<feature type="transmembrane region" description="Helical" evidence="17">
    <location>
        <begin position="3679"/>
        <end position="3702"/>
    </location>
</feature>
<feature type="region of interest" description="Disordered" evidence="16">
    <location>
        <begin position="3431"/>
        <end position="3456"/>
    </location>
</feature>
<feature type="domain" description="PKD" evidence="19">
    <location>
        <begin position="1324"/>
        <end position="1376"/>
    </location>
</feature>
<keyword evidence="13" id="KW-0966">Cell projection</keyword>
<feature type="region of interest" description="Disordered" evidence="16">
    <location>
        <begin position="3582"/>
        <end position="3669"/>
    </location>
</feature>
<dbReference type="GO" id="GO:0005929">
    <property type="term" value="C:cilium"/>
    <property type="evidence" value="ECO:0007669"/>
    <property type="project" value="UniProtKB-SubCell"/>
</dbReference>
<evidence type="ECO:0000256" key="5">
    <source>
        <dbReference type="ARBA" id="ARBA00022614"/>
    </source>
</evidence>
<feature type="compositionally biased region" description="Polar residues" evidence="16">
    <location>
        <begin position="3592"/>
        <end position="3602"/>
    </location>
</feature>
<evidence type="ECO:0000256" key="8">
    <source>
        <dbReference type="ARBA" id="ARBA00022989"/>
    </source>
</evidence>
<dbReference type="OrthoDB" id="6022660at2759"/>
<feature type="transmembrane region" description="Helical" evidence="17">
    <location>
        <begin position="4235"/>
        <end position="4263"/>
    </location>
</feature>
<feature type="signal peptide" evidence="18">
    <location>
        <begin position="1"/>
        <end position="38"/>
    </location>
</feature>
<keyword evidence="4" id="KW-1003">Cell membrane</keyword>
<keyword evidence="6 17" id="KW-0812">Transmembrane</keyword>
<evidence type="ECO:0000259" key="20">
    <source>
        <dbReference type="PROSITE" id="PS50095"/>
    </source>
</evidence>
<comment type="similarity">
    <text evidence="3">Belongs to the polycystin family.</text>
</comment>
<feature type="domain" description="PKD" evidence="19">
    <location>
        <begin position="403"/>
        <end position="467"/>
    </location>
</feature>
<evidence type="ECO:0000259" key="19">
    <source>
        <dbReference type="PROSITE" id="PS50093"/>
    </source>
</evidence>
<keyword evidence="23" id="KW-1185">Reference proteome</keyword>
<feature type="compositionally biased region" description="Polar residues" evidence="16">
    <location>
        <begin position="4330"/>
        <end position="4344"/>
    </location>
</feature>
<dbReference type="SUPFAM" id="SSF49299">
    <property type="entry name" value="PKD domain"/>
    <property type="match status" value="11"/>
</dbReference>
<dbReference type="SMART" id="SM00369">
    <property type="entry name" value="LRR_TYP"/>
    <property type="match status" value="7"/>
</dbReference>
<feature type="domain" description="PKD" evidence="19">
    <location>
        <begin position="1138"/>
        <end position="1225"/>
    </location>
</feature>
<dbReference type="Pfam" id="PF20519">
    <property type="entry name" value="Polycystin_dom"/>
    <property type="match status" value="1"/>
</dbReference>
<evidence type="ECO:0000256" key="1">
    <source>
        <dbReference type="ARBA" id="ARBA00004138"/>
    </source>
</evidence>
<feature type="transmembrane region" description="Helical" evidence="17">
    <location>
        <begin position="3794"/>
        <end position="3817"/>
    </location>
</feature>
<evidence type="ECO:0000256" key="17">
    <source>
        <dbReference type="SAM" id="Phobius"/>
    </source>
</evidence>
<feature type="transmembrane region" description="Helical" evidence="17">
    <location>
        <begin position="4042"/>
        <end position="4066"/>
    </location>
</feature>
<keyword evidence="9" id="KW-0969">Cilium</keyword>
<dbReference type="InterPro" id="IPR003915">
    <property type="entry name" value="PKD_2"/>
</dbReference>
<evidence type="ECO:0000256" key="18">
    <source>
        <dbReference type="SAM" id="SignalP"/>
    </source>
</evidence>
<feature type="domain" description="PKD" evidence="19">
    <location>
        <begin position="1931"/>
        <end position="1994"/>
    </location>
</feature>
<dbReference type="Pfam" id="PF02010">
    <property type="entry name" value="REJ"/>
    <property type="match status" value="1"/>
</dbReference>
<dbReference type="CDD" id="cd00146">
    <property type="entry name" value="PKD"/>
    <property type="match status" value="8"/>
</dbReference>
<dbReference type="SMART" id="SM00308">
    <property type="entry name" value="LH2"/>
    <property type="match status" value="1"/>
</dbReference>
<gene>
    <name evidence="24" type="primary">LOC109484550</name>
</gene>
<feature type="compositionally biased region" description="Polar residues" evidence="16">
    <location>
        <begin position="4461"/>
        <end position="4475"/>
    </location>
</feature>
<dbReference type="Gene3D" id="2.60.60.20">
    <property type="entry name" value="PLAT/LH2 domain"/>
    <property type="match status" value="1"/>
</dbReference>
<dbReference type="Pfam" id="PF00801">
    <property type="entry name" value="PKD"/>
    <property type="match status" value="12"/>
</dbReference>
<keyword evidence="11" id="KW-1015">Disulfide bond</keyword>
<dbReference type="InterPro" id="IPR046791">
    <property type="entry name" value="Polycystin_dom"/>
</dbReference>
<dbReference type="InterPro" id="IPR014010">
    <property type="entry name" value="REJ_dom"/>
</dbReference>
<feature type="region of interest" description="Disordered" evidence="16">
    <location>
        <begin position="3490"/>
        <end position="3566"/>
    </location>
</feature>
<dbReference type="Pfam" id="PF01477">
    <property type="entry name" value="PLAT"/>
    <property type="match status" value="1"/>
</dbReference>
<feature type="transmembrane region" description="Helical" evidence="17">
    <location>
        <begin position="4124"/>
        <end position="4150"/>
    </location>
</feature>
<feature type="transmembrane region" description="Helical" evidence="17">
    <location>
        <begin position="3343"/>
        <end position="3364"/>
    </location>
</feature>
<dbReference type="PANTHER" id="PTHR46730">
    <property type="entry name" value="POLYCYSTIN-1"/>
    <property type="match status" value="1"/>
</dbReference>
<dbReference type="GO" id="GO:0006816">
    <property type="term" value="P:calcium ion transport"/>
    <property type="evidence" value="ECO:0007669"/>
    <property type="project" value="TreeGrafter"/>
</dbReference>
<dbReference type="PROSITE" id="PS50093">
    <property type="entry name" value="PKD"/>
    <property type="match status" value="11"/>
</dbReference>
<evidence type="ECO:0000256" key="6">
    <source>
        <dbReference type="ARBA" id="ARBA00022692"/>
    </source>
</evidence>
<feature type="domain" description="PKD" evidence="19">
    <location>
        <begin position="1737"/>
        <end position="1824"/>
    </location>
</feature>
<dbReference type="GO" id="GO:0005261">
    <property type="term" value="F:monoatomic cation channel activity"/>
    <property type="evidence" value="ECO:0007669"/>
    <property type="project" value="TreeGrafter"/>
</dbReference>
<dbReference type="InterPro" id="IPR001024">
    <property type="entry name" value="PLAT/LH2_dom"/>
</dbReference>
<keyword evidence="5" id="KW-0433">Leucine-rich repeat</keyword>
<evidence type="ECO:0000256" key="10">
    <source>
        <dbReference type="ARBA" id="ARBA00023136"/>
    </source>
</evidence>
<dbReference type="InterPro" id="IPR003591">
    <property type="entry name" value="Leu-rich_rpt_typical-subtyp"/>
</dbReference>
<dbReference type="InterPro" id="IPR000601">
    <property type="entry name" value="PKD_dom"/>
</dbReference>
<feature type="transmembrane region" description="Helical" evidence="17">
    <location>
        <begin position="4204"/>
        <end position="4223"/>
    </location>
</feature>
<dbReference type="SMART" id="SM00089">
    <property type="entry name" value="PKD"/>
    <property type="match status" value="15"/>
</dbReference>
<feature type="compositionally biased region" description="Basic and acidic residues" evidence="16">
    <location>
        <begin position="4477"/>
        <end position="4499"/>
    </location>
</feature>
<dbReference type="FunFam" id="1.10.287.70:FF:000216">
    <property type="entry name" value="Polycystic kidney disease 1b"/>
    <property type="match status" value="1"/>
</dbReference>
<dbReference type="GO" id="GO:0005886">
    <property type="term" value="C:plasma membrane"/>
    <property type="evidence" value="ECO:0007669"/>
    <property type="project" value="UniProtKB-SubCell"/>
</dbReference>
<feature type="domain" description="PKD" evidence="19">
    <location>
        <begin position="1247"/>
        <end position="1293"/>
    </location>
</feature>
<evidence type="ECO:0000256" key="16">
    <source>
        <dbReference type="SAM" id="MobiDB-lite"/>
    </source>
</evidence>
<feature type="region of interest" description="Disordered" evidence="16">
    <location>
        <begin position="4323"/>
        <end position="4344"/>
    </location>
</feature>
<feature type="domain" description="PLAT" evidence="20">
    <location>
        <begin position="3141"/>
        <end position="3257"/>
    </location>
</feature>
<dbReference type="PROSITE" id="PS50095">
    <property type="entry name" value="PLAT"/>
    <property type="match status" value="1"/>
</dbReference>
<dbReference type="PRINTS" id="PR01433">
    <property type="entry name" value="POLYCYSTIN2"/>
</dbReference>
<dbReference type="PROSITE" id="PS51450">
    <property type="entry name" value="LRR"/>
    <property type="match status" value="3"/>
</dbReference>
<comment type="subcellular location">
    <subcellularLocation>
        <location evidence="2">Cell membrane</location>
        <topology evidence="2">Multi-pass membrane protein</topology>
    </subcellularLocation>
    <subcellularLocation>
        <location evidence="1">Cell projection</location>
        <location evidence="1">Cilium</location>
    </subcellularLocation>
</comment>
<evidence type="ECO:0000313" key="23">
    <source>
        <dbReference type="Proteomes" id="UP000515135"/>
    </source>
</evidence>
<feature type="disulfide bond" evidence="14">
    <location>
        <begin position="3901"/>
        <end position="3919"/>
    </location>
</feature>
<dbReference type="PROSITE" id="PS51111">
    <property type="entry name" value="REJ"/>
    <property type="match status" value="1"/>
</dbReference>
<feature type="transmembrane region" description="Helical" evidence="17">
    <location>
        <begin position="3303"/>
        <end position="3323"/>
    </location>
</feature>
<feature type="compositionally biased region" description="Polar residues" evidence="16">
    <location>
        <begin position="3539"/>
        <end position="3556"/>
    </location>
</feature>
<keyword evidence="18" id="KW-0732">Signal</keyword>
<evidence type="ECO:0000256" key="13">
    <source>
        <dbReference type="ARBA" id="ARBA00023273"/>
    </source>
</evidence>
<protein>
    <submittedName>
        <fullName evidence="24">LOW QUALITY PROTEIN: polycystin-1-like</fullName>
    </submittedName>
</protein>
<dbReference type="Pfam" id="PF18911">
    <property type="entry name" value="PKD_4"/>
    <property type="match status" value="1"/>
</dbReference>
<feature type="transmembrane region" description="Helical" evidence="17">
    <location>
        <begin position="3714"/>
        <end position="3741"/>
    </location>
</feature>
<evidence type="ECO:0000259" key="21">
    <source>
        <dbReference type="PROSITE" id="PS50221"/>
    </source>
</evidence>
<dbReference type="Proteomes" id="UP000515135">
    <property type="component" value="Unplaced"/>
</dbReference>
<dbReference type="GeneID" id="109484550"/>
<feature type="compositionally biased region" description="Basic residues" evidence="16">
    <location>
        <begin position="3498"/>
        <end position="3510"/>
    </location>
</feature>
<feature type="chain" id="PRO_5028358088" evidence="18">
    <location>
        <begin position="39"/>
        <end position="4572"/>
    </location>
</feature>